<evidence type="ECO:0000313" key="3">
    <source>
        <dbReference type="Proteomes" id="UP001500979"/>
    </source>
</evidence>
<dbReference type="EMBL" id="BAAAUX010000003">
    <property type="protein sequence ID" value="GAA2777273.1"/>
    <property type="molecule type" value="Genomic_DNA"/>
</dbReference>
<organism evidence="2 3">
    <name type="scientific">Saccharopolyspora taberi</name>
    <dbReference type="NCBI Taxonomy" id="60895"/>
    <lineage>
        <taxon>Bacteria</taxon>
        <taxon>Bacillati</taxon>
        <taxon>Actinomycetota</taxon>
        <taxon>Actinomycetes</taxon>
        <taxon>Pseudonocardiales</taxon>
        <taxon>Pseudonocardiaceae</taxon>
        <taxon>Saccharopolyspora</taxon>
    </lineage>
</organism>
<proteinExistence type="predicted"/>
<comment type="caution">
    <text evidence="2">The sequence shown here is derived from an EMBL/GenBank/DDBJ whole genome shotgun (WGS) entry which is preliminary data.</text>
</comment>
<evidence type="ECO:0000256" key="1">
    <source>
        <dbReference type="SAM" id="MobiDB-lite"/>
    </source>
</evidence>
<keyword evidence="3" id="KW-1185">Reference proteome</keyword>
<evidence type="ECO:0000313" key="2">
    <source>
        <dbReference type="EMBL" id="GAA2777273.1"/>
    </source>
</evidence>
<gene>
    <name evidence="2" type="ORF">GCM10010470_07900</name>
</gene>
<name>A0ABN3V3W6_9PSEU</name>
<dbReference type="Proteomes" id="UP001500979">
    <property type="component" value="Unassembled WGS sequence"/>
</dbReference>
<feature type="region of interest" description="Disordered" evidence="1">
    <location>
        <begin position="93"/>
        <end position="114"/>
    </location>
</feature>
<sequence length="173" mass="18415">MVLDYRVSGVLGPNVVGMDFRDELQVGQHTFGITAKGQPAIDGQRASVAVEFTGASTDGEIIAEGNLLIALDALADTGTFLNRTLDGLGALNGRPRRSRSARAPNAGQPWTDDDGRLLRERWMRSRDGSSASELIGELAADFGRTRSAIRAQLPRVDCDPDVPGRALADAAEP</sequence>
<protein>
    <submittedName>
        <fullName evidence="2">Uncharacterized protein</fullName>
    </submittedName>
</protein>
<reference evidence="2 3" key="1">
    <citation type="journal article" date="2019" name="Int. J. Syst. Evol. Microbiol.">
        <title>The Global Catalogue of Microorganisms (GCM) 10K type strain sequencing project: providing services to taxonomists for standard genome sequencing and annotation.</title>
        <authorList>
            <consortium name="The Broad Institute Genomics Platform"/>
            <consortium name="The Broad Institute Genome Sequencing Center for Infectious Disease"/>
            <person name="Wu L."/>
            <person name="Ma J."/>
        </authorList>
    </citation>
    <scope>NUCLEOTIDE SEQUENCE [LARGE SCALE GENOMIC DNA]</scope>
    <source>
        <strain evidence="2 3">JCM 9383</strain>
    </source>
</reference>
<accession>A0ABN3V3W6</accession>